<feature type="region of interest" description="Disordered" evidence="2">
    <location>
        <begin position="1"/>
        <end position="35"/>
    </location>
</feature>
<reference evidence="3 4" key="1">
    <citation type="journal article" date="2019" name="Environ. Microbiol.">
        <title>Species interactions and distinct microbial communities in high Arctic permafrost affected cryosols are associated with the CH4 and CO2 gas fluxes.</title>
        <authorList>
            <person name="Altshuler I."/>
            <person name="Hamel J."/>
            <person name="Turney S."/>
            <person name="Magnuson E."/>
            <person name="Levesque R."/>
            <person name="Greer C."/>
            <person name="Whyte L.G."/>
        </authorList>
    </citation>
    <scope>NUCLEOTIDE SEQUENCE [LARGE SCALE GENOMIC DNA]</scope>
    <source>
        <strain evidence="3 4">S9.3B</strain>
    </source>
</reference>
<dbReference type="Gene3D" id="3.40.190.150">
    <property type="entry name" value="Bordetella uptake gene, domain 1"/>
    <property type="match status" value="1"/>
</dbReference>
<dbReference type="Proteomes" id="UP000317078">
    <property type="component" value="Unassembled WGS sequence"/>
</dbReference>
<accession>A0A502EVH4</accession>
<protein>
    <submittedName>
        <fullName evidence="3">Tripartite tricarboxylate transporter substrate binding protein</fullName>
    </submittedName>
</protein>
<proteinExistence type="inferred from homology"/>
<organism evidence="3 4">
    <name type="scientific">Muricoccus nepalensis</name>
    <dbReference type="NCBI Taxonomy" id="1854500"/>
    <lineage>
        <taxon>Bacteria</taxon>
        <taxon>Pseudomonadati</taxon>
        <taxon>Pseudomonadota</taxon>
        <taxon>Alphaproteobacteria</taxon>
        <taxon>Acetobacterales</taxon>
        <taxon>Roseomonadaceae</taxon>
        <taxon>Muricoccus</taxon>
    </lineage>
</organism>
<comment type="similarity">
    <text evidence="1">Belongs to the UPF0065 (bug) family.</text>
</comment>
<dbReference type="InterPro" id="IPR005064">
    <property type="entry name" value="BUG"/>
</dbReference>
<dbReference type="PIRSF" id="PIRSF017082">
    <property type="entry name" value="YflP"/>
    <property type="match status" value="1"/>
</dbReference>
<dbReference type="Gene3D" id="3.40.190.10">
    <property type="entry name" value="Periplasmic binding protein-like II"/>
    <property type="match status" value="1"/>
</dbReference>
<dbReference type="OrthoDB" id="7253733at2"/>
<dbReference type="CDD" id="cd13578">
    <property type="entry name" value="PBP2_Bug27"/>
    <property type="match status" value="1"/>
</dbReference>
<comment type="caution">
    <text evidence="3">The sequence shown here is derived from an EMBL/GenBank/DDBJ whole genome shotgun (WGS) entry which is preliminary data.</text>
</comment>
<feature type="compositionally biased region" description="Low complexity" evidence="2">
    <location>
        <begin position="7"/>
        <end position="18"/>
    </location>
</feature>
<name>A0A502EVH4_9PROT</name>
<dbReference type="PANTHER" id="PTHR42928:SF5">
    <property type="entry name" value="BLR1237 PROTEIN"/>
    <property type="match status" value="1"/>
</dbReference>
<sequence>MDREGAAARAAHGLPAGRRVGGADARPGGSLPPDLGEDTVAAVIPSRRALLLAAPALALSGRLARAQNGSWPERPVRVILPWPPGGTADIVGRLFFNALSQGTGKPFVIENRPGATGTIGAAAFAQSTPDGYTVMHGSTGLSVEKALFSNLPYDAGRDFIPVFRTVTVPQFVLVPASLPVRTLAELIAYAKEKRGINGASAGIGSIQHLSMELFARQTGMPVNHVPYRGGAPIYTDLMTGTVDLYFGNANAPVAFVKEGKLRALAHTGKGRLTSLPDVPPVSDLLPGFETYEWNGVFLPKGTSPAVVVRLNKLLNEALARPDVAEKLRSQDLQAERNSPEEFAAFFAAQSQRWQGFVREAGIRLE</sequence>
<dbReference type="InterPro" id="IPR042100">
    <property type="entry name" value="Bug_dom1"/>
</dbReference>
<evidence type="ECO:0000256" key="2">
    <source>
        <dbReference type="SAM" id="MobiDB-lite"/>
    </source>
</evidence>
<dbReference type="Pfam" id="PF03401">
    <property type="entry name" value="TctC"/>
    <property type="match status" value="1"/>
</dbReference>
<dbReference type="SUPFAM" id="SSF53850">
    <property type="entry name" value="Periplasmic binding protein-like II"/>
    <property type="match status" value="1"/>
</dbReference>
<evidence type="ECO:0000256" key="1">
    <source>
        <dbReference type="ARBA" id="ARBA00006987"/>
    </source>
</evidence>
<evidence type="ECO:0000313" key="4">
    <source>
        <dbReference type="Proteomes" id="UP000317078"/>
    </source>
</evidence>
<dbReference type="PANTHER" id="PTHR42928">
    <property type="entry name" value="TRICARBOXYLATE-BINDING PROTEIN"/>
    <property type="match status" value="1"/>
</dbReference>
<evidence type="ECO:0000313" key="3">
    <source>
        <dbReference type="EMBL" id="TPG41898.1"/>
    </source>
</evidence>
<dbReference type="EMBL" id="RCZP01000063">
    <property type="protein sequence ID" value="TPG41898.1"/>
    <property type="molecule type" value="Genomic_DNA"/>
</dbReference>
<dbReference type="AlphaFoldDB" id="A0A502EVH4"/>
<gene>
    <name evidence="3" type="ORF">EAH89_28480</name>
</gene>
<keyword evidence="4" id="KW-1185">Reference proteome</keyword>